<organism evidence="1 2">
    <name type="scientific">Megasphaera elsdenii DSM 20460</name>
    <dbReference type="NCBI Taxonomy" id="1064535"/>
    <lineage>
        <taxon>Bacteria</taxon>
        <taxon>Bacillati</taxon>
        <taxon>Bacillota</taxon>
        <taxon>Negativicutes</taxon>
        <taxon>Veillonellales</taxon>
        <taxon>Veillonellaceae</taxon>
        <taxon>Megasphaera</taxon>
    </lineage>
</organism>
<dbReference type="EMBL" id="HE576794">
    <property type="protein sequence ID" value="CCC73928.1"/>
    <property type="molecule type" value="Genomic_DNA"/>
</dbReference>
<name>G0VRN8_MEGEL</name>
<evidence type="ECO:0008006" key="3">
    <source>
        <dbReference type="Google" id="ProtNLM"/>
    </source>
</evidence>
<evidence type="ECO:0000313" key="1">
    <source>
        <dbReference type="EMBL" id="CCC73928.1"/>
    </source>
</evidence>
<sequence>MTWKKIRPRLSLLIVAVLMLCVMLTGCMSDKYANSEYVGTWKATKASMSGVSLDVNKVIGSFVLELEADGDAKAVIKGEKSSGDWEEVENGFKLKDSQDEMAFTKVKKGIVKTEYSGMVILFEKQASK</sequence>
<dbReference type="eggNOG" id="ENOG5032E3E">
    <property type="taxonomic scope" value="Bacteria"/>
</dbReference>
<dbReference type="STRING" id="1064535.MELS_1709"/>
<reference evidence="1 2" key="1">
    <citation type="journal article" date="2011" name="J. Bacteriol.">
        <title>Genome Sequence of the Ruminal Bacterium Megasphaera elsdenii.</title>
        <authorList>
            <person name="Marx H."/>
            <person name="Graf A.B."/>
            <person name="Tatto N."/>
            <person name="Thallinger G.G."/>
            <person name="Mattanovich D."/>
            <person name="Sauer M."/>
        </authorList>
    </citation>
    <scope>NUCLEOTIDE SEQUENCE [LARGE SCALE GENOMIC DNA]</scope>
    <source>
        <strain evidence="1 2">DSM 20460</strain>
    </source>
</reference>
<keyword evidence="2" id="KW-1185">Reference proteome</keyword>
<accession>G0VRN8</accession>
<dbReference type="AlphaFoldDB" id="G0VRN8"/>
<dbReference type="HOGENOM" id="CLU_1956986_0_0_9"/>
<proteinExistence type="predicted"/>
<dbReference type="KEGG" id="med:MELS_1709"/>
<dbReference type="PROSITE" id="PS51257">
    <property type="entry name" value="PROKAR_LIPOPROTEIN"/>
    <property type="match status" value="1"/>
</dbReference>
<evidence type="ECO:0000313" key="2">
    <source>
        <dbReference type="Proteomes" id="UP000010111"/>
    </source>
</evidence>
<gene>
    <name evidence="1" type="ORF">MELS_1709</name>
</gene>
<dbReference type="Proteomes" id="UP000010111">
    <property type="component" value="Chromosome"/>
</dbReference>
<protein>
    <recommendedName>
        <fullName evidence="3">Lipoprotein</fullName>
    </recommendedName>
</protein>